<evidence type="ECO:0000256" key="1">
    <source>
        <dbReference type="ARBA" id="ARBA00023125"/>
    </source>
</evidence>
<dbReference type="InterPro" id="IPR002793">
    <property type="entry name" value="Endonuclease_NucS"/>
</dbReference>
<evidence type="ECO:0000259" key="2">
    <source>
        <dbReference type="Pfam" id="PF01939"/>
    </source>
</evidence>
<dbReference type="InterPro" id="IPR011856">
    <property type="entry name" value="tRNA_endonuc-like_dom_sf"/>
</dbReference>
<evidence type="ECO:0000313" key="3">
    <source>
        <dbReference type="EMBL" id="SHI65205.1"/>
    </source>
</evidence>
<keyword evidence="1" id="KW-0238">DNA-binding</keyword>
<dbReference type="GO" id="GO:0004519">
    <property type="term" value="F:endonuclease activity"/>
    <property type="evidence" value="ECO:0007669"/>
    <property type="project" value="InterPro"/>
</dbReference>
<organism evidence="3 4">
    <name type="scientific">Wenxinia saemankumensis</name>
    <dbReference type="NCBI Taxonomy" id="1447782"/>
    <lineage>
        <taxon>Bacteria</taxon>
        <taxon>Pseudomonadati</taxon>
        <taxon>Pseudomonadota</taxon>
        <taxon>Alphaproteobacteria</taxon>
        <taxon>Rhodobacterales</taxon>
        <taxon>Roseobacteraceae</taxon>
        <taxon>Wenxinia</taxon>
    </lineage>
</organism>
<dbReference type="PANTHER" id="PTHR38814">
    <property type="entry name" value="ENDONUCLEASE NUCS"/>
    <property type="match status" value="1"/>
</dbReference>
<accession>A0A1M6CVU8</accession>
<dbReference type="AlphaFoldDB" id="A0A1M6CVU8"/>
<evidence type="ECO:0000313" key="4">
    <source>
        <dbReference type="Proteomes" id="UP000184292"/>
    </source>
</evidence>
<dbReference type="Gene3D" id="3.40.1350.10">
    <property type="match status" value="1"/>
</dbReference>
<dbReference type="GO" id="GO:0003677">
    <property type="term" value="F:DNA binding"/>
    <property type="evidence" value="ECO:0007669"/>
    <property type="project" value="UniProtKB-KW"/>
</dbReference>
<dbReference type="Pfam" id="PF01939">
    <property type="entry name" value="NucS_C"/>
    <property type="match status" value="1"/>
</dbReference>
<dbReference type="RefSeq" id="WP_073327300.1">
    <property type="nucleotide sequence ID" value="NZ_FQYO01000002.1"/>
</dbReference>
<reference evidence="3 4" key="1">
    <citation type="submission" date="2016-11" db="EMBL/GenBank/DDBJ databases">
        <authorList>
            <person name="Jaros S."/>
            <person name="Januszkiewicz K."/>
            <person name="Wedrychowicz H."/>
        </authorList>
    </citation>
    <scope>NUCLEOTIDE SEQUENCE [LARGE SCALE GENOMIC DNA]</scope>
    <source>
        <strain evidence="3 4">DSM 100565</strain>
    </source>
</reference>
<name>A0A1M6CVU8_9RHOB</name>
<dbReference type="OrthoDB" id="8477544at2"/>
<sequence>MRDDAFAAWLTTQDLADTTRFMGVNALRRVERAYTIDLDEAYDSDGLDALMDSLSYSTEDARRGRSNPSKLNMGSGEIRTQLAWYRSHLNSYRNFRQCLDGGDATAADIAGGRDDDASGDGAVFGLEADLETALRGSLDQLEPGLTPADGGHQRRVEAGFIDILARDANGLPVVIELKAGTTRPEAVSQILGYMACIGEEEGTDVRGILVGAGHSTRVRFAAKAVPNLALRSYSYRFEFL</sequence>
<gene>
    <name evidence="3" type="ORF">SAMN05444417_1397</name>
</gene>
<dbReference type="InterPro" id="IPR048301">
    <property type="entry name" value="NucS_C"/>
</dbReference>
<dbReference type="PANTHER" id="PTHR38814:SF1">
    <property type="entry name" value="ENDONUCLEASE NUCS"/>
    <property type="match status" value="1"/>
</dbReference>
<dbReference type="STRING" id="1447782.SAMN05444417_1397"/>
<keyword evidence="4" id="KW-1185">Reference proteome</keyword>
<proteinExistence type="predicted"/>
<dbReference type="CDD" id="cd22341">
    <property type="entry name" value="NucS-like"/>
    <property type="match status" value="1"/>
</dbReference>
<dbReference type="Proteomes" id="UP000184292">
    <property type="component" value="Unassembled WGS sequence"/>
</dbReference>
<protein>
    <recommendedName>
        <fullName evidence="2">Endonuclease NucS C-terminal domain-containing protein</fullName>
    </recommendedName>
</protein>
<feature type="domain" description="Endonuclease NucS C-terminal" evidence="2">
    <location>
        <begin position="127"/>
        <end position="212"/>
    </location>
</feature>
<dbReference type="EMBL" id="FQYO01000002">
    <property type="protein sequence ID" value="SHI65205.1"/>
    <property type="molecule type" value="Genomic_DNA"/>
</dbReference>